<sequence length="265" mass="29652">MTTAISFTTDVGRRRVTAGTATLAPLSHGRRGGGRQLARTNSALDGAIGIYLCSILSRHGCEPTPRRYRPIELSVCRATPATIELYNALCNALGLRALLLRVSCIRGQTYMTTSREEVITAIRGQMQLHGKSLVCLDLLAERCERRGRTPQEPPSASFMRRYSRIKHYAMNIAVKQKARRAPDQYLTGVIWLPLSPELSRGRRQLNLTGSGLTKNEPEEDIWKEMDDVSHLNILLDDPIYERNSALSYMKLTFSYNATVEAAAER</sequence>
<comment type="caution">
    <text evidence="1">The sequence shown here is derived from an EMBL/GenBank/DDBJ whole genome shotgun (WGS) entry which is preliminary data.</text>
</comment>
<name>A0A4C1V837_EUMVA</name>
<reference evidence="1 2" key="1">
    <citation type="journal article" date="2019" name="Commun. Biol.">
        <title>The bagworm genome reveals a unique fibroin gene that provides high tensile strength.</title>
        <authorList>
            <person name="Kono N."/>
            <person name="Nakamura H."/>
            <person name="Ohtoshi R."/>
            <person name="Tomita M."/>
            <person name="Numata K."/>
            <person name="Arakawa K."/>
        </authorList>
    </citation>
    <scope>NUCLEOTIDE SEQUENCE [LARGE SCALE GENOMIC DNA]</scope>
</reference>
<dbReference type="Proteomes" id="UP000299102">
    <property type="component" value="Unassembled WGS sequence"/>
</dbReference>
<dbReference type="EMBL" id="BGZK01000297">
    <property type="protein sequence ID" value="GBP34993.1"/>
    <property type="molecule type" value="Genomic_DNA"/>
</dbReference>
<evidence type="ECO:0000313" key="1">
    <source>
        <dbReference type="EMBL" id="GBP34993.1"/>
    </source>
</evidence>
<protein>
    <submittedName>
        <fullName evidence="1">Uncharacterized protein</fullName>
    </submittedName>
</protein>
<gene>
    <name evidence="1" type="ORF">EVAR_28458_1</name>
</gene>
<organism evidence="1 2">
    <name type="scientific">Eumeta variegata</name>
    <name type="common">Bagworm moth</name>
    <name type="synonym">Eumeta japonica</name>
    <dbReference type="NCBI Taxonomy" id="151549"/>
    <lineage>
        <taxon>Eukaryota</taxon>
        <taxon>Metazoa</taxon>
        <taxon>Ecdysozoa</taxon>
        <taxon>Arthropoda</taxon>
        <taxon>Hexapoda</taxon>
        <taxon>Insecta</taxon>
        <taxon>Pterygota</taxon>
        <taxon>Neoptera</taxon>
        <taxon>Endopterygota</taxon>
        <taxon>Lepidoptera</taxon>
        <taxon>Glossata</taxon>
        <taxon>Ditrysia</taxon>
        <taxon>Tineoidea</taxon>
        <taxon>Psychidae</taxon>
        <taxon>Oiketicinae</taxon>
        <taxon>Eumeta</taxon>
    </lineage>
</organism>
<dbReference type="AlphaFoldDB" id="A0A4C1V837"/>
<evidence type="ECO:0000313" key="2">
    <source>
        <dbReference type="Proteomes" id="UP000299102"/>
    </source>
</evidence>
<proteinExistence type="predicted"/>
<accession>A0A4C1V837</accession>
<keyword evidence="2" id="KW-1185">Reference proteome</keyword>